<sequence>MAMDPMSAAAAYRANAGGDRVFKTGTTAEDTASSGSSFVDLVRGAAKDAIDANHRAEDLSAKAMAGQATVTEVVTALAEAESTLNTVVTVRDRVISAYQEILRMPI</sequence>
<evidence type="ECO:0000256" key="3">
    <source>
        <dbReference type="ARBA" id="ARBA00023143"/>
    </source>
</evidence>
<dbReference type="GO" id="GO:0005198">
    <property type="term" value="F:structural molecule activity"/>
    <property type="evidence" value="ECO:0007669"/>
    <property type="project" value="InterPro"/>
</dbReference>
<dbReference type="PANTHER" id="PTHR34653:SF1">
    <property type="entry name" value="FLAGELLAR HOOK-BASAL BODY COMPLEX PROTEIN FLIE"/>
    <property type="match status" value="1"/>
</dbReference>
<keyword evidence="5" id="KW-0966">Cell projection</keyword>
<keyword evidence="3 4" id="KW-0975">Bacterial flagellum</keyword>
<accession>A0A7Y0HI97</accession>
<keyword evidence="5" id="KW-0969">Cilium</keyword>
<dbReference type="RefSeq" id="WP_169626662.1">
    <property type="nucleotide sequence ID" value="NZ_JABBNT010000005.1"/>
</dbReference>
<keyword evidence="6" id="KW-1185">Reference proteome</keyword>
<evidence type="ECO:0000256" key="2">
    <source>
        <dbReference type="ARBA" id="ARBA00009272"/>
    </source>
</evidence>
<evidence type="ECO:0000256" key="4">
    <source>
        <dbReference type="HAMAP-Rule" id="MF_00724"/>
    </source>
</evidence>
<reference evidence="5 6" key="1">
    <citation type="submission" date="2020-04" db="EMBL/GenBank/DDBJ databases">
        <title>Rhodospirillaceae bacterium KN72 isolated from deep sea.</title>
        <authorList>
            <person name="Zhang D.-C."/>
        </authorList>
    </citation>
    <scope>NUCLEOTIDE SEQUENCE [LARGE SCALE GENOMIC DNA]</scope>
    <source>
        <strain evidence="5 6">KN72</strain>
    </source>
</reference>
<evidence type="ECO:0000256" key="1">
    <source>
        <dbReference type="ARBA" id="ARBA00004117"/>
    </source>
</evidence>
<comment type="subcellular location">
    <subcellularLocation>
        <location evidence="1 4">Bacterial flagellum basal body</location>
    </subcellularLocation>
</comment>
<name>A0A7Y0HI97_9PROT</name>
<dbReference type="GO" id="GO:0003774">
    <property type="term" value="F:cytoskeletal motor activity"/>
    <property type="evidence" value="ECO:0007669"/>
    <property type="project" value="InterPro"/>
</dbReference>
<gene>
    <name evidence="4" type="primary">fliE</name>
    <name evidence="5" type="ORF">HH303_17545</name>
</gene>
<dbReference type="AlphaFoldDB" id="A0A7Y0HI97"/>
<evidence type="ECO:0000313" key="6">
    <source>
        <dbReference type="Proteomes" id="UP000539372"/>
    </source>
</evidence>
<proteinExistence type="inferred from homology"/>
<dbReference type="EMBL" id="JABBNT010000005">
    <property type="protein sequence ID" value="NMM46299.1"/>
    <property type="molecule type" value="Genomic_DNA"/>
</dbReference>
<dbReference type="Proteomes" id="UP000539372">
    <property type="component" value="Unassembled WGS sequence"/>
</dbReference>
<protein>
    <recommendedName>
        <fullName evidence="4">Flagellar hook-basal body complex protein FliE</fullName>
    </recommendedName>
</protein>
<organism evidence="5 6">
    <name type="scientific">Pacificispira spongiicola</name>
    <dbReference type="NCBI Taxonomy" id="2729598"/>
    <lineage>
        <taxon>Bacteria</taxon>
        <taxon>Pseudomonadati</taxon>
        <taxon>Pseudomonadota</taxon>
        <taxon>Alphaproteobacteria</taxon>
        <taxon>Rhodospirillales</taxon>
        <taxon>Rhodospirillaceae</taxon>
        <taxon>Pacificispira</taxon>
    </lineage>
</organism>
<dbReference type="InterPro" id="IPR001624">
    <property type="entry name" value="FliE"/>
</dbReference>
<dbReference type="Pfam" id="PF02049">
    <property type="entry name" value="FliE"/>
    <property type="match status" value="1"/>
</dbReference>
<dbReference type="HAMAP" id="MF_00724">
    <property type="entry name" value="FliE"/>
    <property type="match status" value="1"/>
</dbReference>
<dbReference type="GO" id="GO:0009425">
    <property type="term" value="C:bacterial-type flagellum basal body"/>
    <property type="evidence" value="ECO:0007669"/>
    <property type="project" value="UniProtKB-SubCell"/>
</dbReference>
<keyword evidence="5" id="KW-0282">Flagellum</keyword>
<evidence type="ECO:0000313" key="5">
    <source>
        <dbReference type="EMBL" id="NMM46299.1"/>
    </source>
</evidence>
<dbReference type="PANTHER" id="PTHR34653">
    <property type="match status" value="1"/>
</dbReference>
<comment type="caution">
    <text evidence="5">The sequence shown here is derived from an EMBL/GenBank/DDBJ whole genome shotgun (WGS) entry which is preliminary data.</text>
</comment>
<comment type="similarity">
    <text evidence="2 4">Belongs to the FliE family.</text>
</comment>
<dbReference type="GO" id="GO:0071973">
    <property type="term" value="P:bacterial-type flagellum-dependent cell motility"/>
    <property type="evidence" value="ECO:0007669"/>
    <property type="project" value="InterPro"/>
</dbReference>